<feature type="compositionally biased region" description="Basic and acidic residues" evidence="1">
    <location>
        <begin position="13"/>
        <end position="49"/>
    </location>
</feature>
<dbReference type="AlphaFoldDB" id="A0AA38GVA0"/>
<dbReference type="Proteomes" id="UP000824469">
    <property type="component" value="Unassembled WGS sequence"/>
</dbReference>
<feature type="non-terminal residue" evidence="2">
    <location>
        <position position="1"/>
    </location>
</feature>
<keyword evidence="3" id="KW-1185">Reference proteome</keyword>
<feature type="region of interest" description="Disordered" evidence="1">
    <location>
        <begin position="1"/>
        <end position="94"/>
    </location>
</feature>
<accession>A0AA38GVA0</accession>
<proteinExistence type="predicted"/>
<gene>
    <name evidence="2" type="ORF">KI387_000921</name>
</gene>
<evidence type="ECO:0000313" key="3">
    <source>
        <dbReference type="Proteomes" id="UP000824469"/>
    </source>
</evidence>
<evidence type="ECO:0000313" key="2">
    <source>
        <dbReference type="EMBL" id="KAH9328813.1"/>
    </source>
</evidence>
<name>A0AA38GVA0_TAXCH</name>
<reference evidence="2 3" key="1">
    <citation type="journal article" date="2021" name="Nat. Plants">
        <title>The Taxus genome provides insights into paclitaxel biosynthesis.</title>
        <authorList>
            <person name="Xiong X."/>
            <person name="Gou J."/>
            <person name="Liao Q."/>
            <person name="Li Y."/>
            <person name="Zhou Q."/>
            <person name="Bi G."/>
            <person name="Li C."/>
            <person name="Du R."/>
            <person name="Wang X."/>
            <person name="Sun T."/>
            <person name="Guo L."/>
            <person name="Liang H."/>
            <person name="Lu P."/>
            <person name="Wu Y."/>
            <person name="Zhang Z."/>
            <person name="Ro D.K."/>
            <person name="Shang Y."/>
            <person name="Huang S."/>
            <person name="Yan J."/>
        </authorList>
    </citation>
    <scope>NUCLEOTIDE SEQUENCE [LARGE SCALE GENOMIC DNA]</scope>
    <source>
        <strain evidence="2">Ta-2019</strain>
    </source>
</reference>
<organism evidence="2 3">
    <name type="scientific">Taxus chinensis</name>
    <name type="common">Chinese yew</name>
    <name type="synonym">Taxus wallichiana var. chinensis</name>
    <dbReference type="NCBI Taxonomy" id="29808"/>
    <lineage>
        <taxon>Eukaryota</taxon>
        <taxon>Viridiplantae</taxon>
        <taxon>Streptophyta</taxon>
        <taxon>Embryophyta</taxon>
        <taxon>Tracheophyta</taxon>
        <taxon>Spermatophyta</taxon>
        <taxon>Pinopsida</taxon>
        <taxon>Pinidae</taxon>
        <taxon>Conifers II</taxon>
        <taxon>Cupressales</taxon>
        <taxon>Taxaceae</taxon>
        <taxon>Taxus</taxon>
    </lineage>
</organism>
<evidence type="ECO:0000256" key="1">
    <source>
        <dbReference type="SAM" id="MobiDB-lite"/>
    </source>
</evidence>
<protein>
    <submittedName>
        <fullName evidence="2">Uncharacterized protein</fullName>
    </submittedName>
</protein>
<feature type="non-terminal residue" evidence="2">
    <location>
        <position position="94"/>
    </location>
</feature>
<sequence length="94" mass="10598">PAESSTCLISVIPREKSKAGTPNEREASTCLRNEKETKLVVEKSKDSQKAPRVRSALLQKKYQKRVPKHAQTLRSNRSQIDRGPNRLSIEGQQT</sequence>
<dbReference type="EMBL" id="JAHRHJ020000001">
    <property type="protein sequence ID" value="KAH9328813.1"/>
    <property type="molecule type" value="Genomic_DNA"/>
</dbReference>
<comment type="caution">
    <text evidence="2">The sequence shown here is derived from an EMBL/GenBank/DDBJ whole genome shotgun (WGS) entry which is preliminary data.</text>
</comment>